<sequence length="187" mass="20182">MASSTNIFRHRKSGELLLDQADTEVLLEEVDARRIGGAVFERMNASRVVITQPRKSTPIAFSVDRRTLARIGEHGDARGPRRTDARRTRKGDAHVKHASLTVEIARHPLVLASGVSCARRGVPLPGGWTGDANHIRRDVRCIACLACSACGCADRAGRGHSWPACERAAAYVGCRQCAGALTDGECE</sequence>
<feature type="region of interest" description="Disordered" evidence="1">
    <location>
        <begin position="71"/>
        <end position="93"/>
    </location>
</feature>
<evidence type="ECO:0000313" key="3">
    <source>
        <dbReference type="Proteomes" id="UP000187012"/>
    </source>
</evidence>
<organism evidence="2 3">
    <name type="scientific">Paraburkholderia ribeironis</name>
    <dbReference type="NCBI Taxonomy" id="1247936"/>
    <lineage>
        <taxon>Bacteria</taxon>
        <taxon>Pseudomonadati</taxon>
        <taxon>Pseudomonadota</taxon>
        <taxon>Betaproteobacteria</taxon>
        <taxon>Burkholderiales</taxon>
        <taxon>Burkholderiaceae</taxon>
        <taxon>Paraburkholderia</taxon>
    </lineage>
</organism>
<evidence type="ECO:0000256" key="1">
    <source>
        <dbReference type="SAM" id="MobiDB-lite"/>
    </source>
</evidence>
<dbReference type="STRING" id="1247936.BN2475_1290025"/>
<gene>
    <name evidence="2" type="ORF">BN2475_1290025</name>
</gene>
<dbReference type="Proteomes" id="UP000187012">
    <property type="component" value="Unassembled WGS sequence"/>
</dbReference>
<name>A0A1N7SPA0_9BURK</name>
<reference evidence="2 3" key="1">
    <citation type="submission" date="2016-12" db="EMBL/GenBank/DDBJ databases">
        <authorList>
            <person name="Song W.-J."/>
            <person name="Kurnit D.M."/>
        </authorList>
    </citation>
    <scope>NUCLEOTIDE SEQUENCE [LARGE SCALE GENOMIC DNA]</scope>
    <source>
        <strain evidence="2 3">STM7296</strain>
    </source>
</reference>
<protein>
    <submittedName>
        <fullName evidence="2">Uncharacterized protein</fullName>
    </submittedName>
</protein>
<dbReference type="EMBL" id="CYGX02000129">
    <property type="protein sequence ID" value="SIT49207.1"/>
    <property type="molecule type" value="Genomic_DNA"/>
</dbReference>
<proteinExistence type="predicted"/>
<dbReference type="AlphaFoldDB" id="A0A1N7SPA0"/>
<evidence type="ECO:0000313" key="2">
    <source>
        <dbReference type="EMBL" id="SIT49207.1"/>
    </source>
</evidence>
<accession>A0A1N7SPA0</accession>
<keyword evidence="3" id="KW-1185">Reference proteome</keyword>